<sequence>MYCKFHNSIAELGEAPWASLTQHYGPTLQYPFLHALEHSGSVSEKSGWRPHHLGVYSDDDLLAAMPLYIKSHSYGEYVFDFNWANAYQQHHLSYYPKLLCGVPFTPVTDERLLVTEHANLSALLPAISDAIRQTAEAHNLSSFHCNFLPENRSRQFVSNDMPQRVGVQFEWQYQHETNFDDYLNSMVSRRRKSIRKERQKLKENHISIRRLTGSQISAEAMHIFYLCYQHTYLKRSGHTGYLNQAFFTLLRENFNDNMMLVIAEENGEPIASALFLYNSKQLCGRYWGALTERDGLHFECCYYQGIEFAIEQQIPLFNPGTQGEHKILRGFRPVFSYSNHWLKHTGFHNAVTRAVSEEAEAMRQYKRDCDALLPFK</sequence>
<dbReference type="PANTHER" id="PTHR47017">
    <property type="entry name" value="ACYL-COA"/>
    <property type="match status" value="1"/>
</dbReference>
<dbReference type="SUPFAM" id="SSF55729">
    <property type="entry name" value="Acyl-CoA N-acyltransferases (Nat)"/>
    <property type="match status" value="2"/>
</dbReference>
<dbReference type="Pfam" id="PF04339">
    <property type="entry name" value="FemAB_like"/>
    <property type="match status" value="1"/>
</dbReference>
<evidence type="ECO:0000313" key="2">
    <source>
        <dbReference type="Proteomes" id="UP001652504"/>
    </source>
</evidence>
<dbReference type="PANTHER" id="PTHR47017:SF1">
    <property type="entry name" value="ACYL-COA"/>
    <property type="match status" value="1"/>
</dbReference>
<dbReference type="InterPro" id="IPR007434">
    <property type="entry name" value="FemAB-like"/>
</dbReference>
<gene>
    <name evidence="1" type="ORF">OE749_00510</name>
</gene>
<dbReference type="EMBL" id="JAOWKX010000001">
    <property type="protein sequence ID" value="MCV2883173.1"/>
    <property type="molecule type" value="Genomic_DNA"/>
</dbReference>
<proteinExistence type="predicted"/>
<accession>A0ABT3A3B6</accession>
<reference evidence="1 2" key="1">
    <citation type="submission" date="2022-10" db="EMBL/GenBank/DDBJ databases">
        <title>Aestuariibacter sp. AA17 isolated from Montipora capitata coral fragment.</title>
        <authorList>
            <person name="Emsley S.A."/>
            <person name="Pfannmuller K.M."/>
            <person name="Loughran R.M."/>
            <person name="Shlafstein M."/>
            <person name="Papke E."/>
            <person name="Saw J.H."/>
            <person name="Ushijima B."/>
            <person name="Videau P."/>
        </authorList>
    </citation>
    <scope>NUCLEOTIDE SEQUENCE [LARGE SCALE GENOMIC DNA]</scope>
    <source>
        <strain evidence="1 2">AA17</strain>
    </source>
</reference>
<dbReference type="RefSeq" id="WP_263710377.1">
    <property type="nucleotide sequence ID" value="NZ_JAOWKX010000001.1"/>
</dbReference>
<dbReference type="Proteomes" id="UP001652504">
    <property type="component" value="Unassembled WGS sequence"/>
</dbReference>
<dbReference type="Gene3D" id="3.40.630.30">
    <property type="match status" value="1"/>
</dbReference>
<name>A0ABT3A3B6_9ALTE</name>
<keyword evidence="2" id="KW-1185">Reference proteome</keyword>
<organism evidence="1 2">
    <name type="scientific">Fluctibacter corallii</name>
    <dbReference type="NCBI Taxonomy" id="2984329"/>
    <lineage>
        <taxon>Bacteria</taxon>
        <taxon>Pseudomonadati</taxon>
        <taxon>Pseudomonadota</taxon>
        <taxon>Gammaproteobacteria</taxon>
        <taxon>Alteromonadales</taxon>
        <taxon>Alteromonadaceae</taxon>
        <taxon>Fluctibacter</taxon>
    </lineage>
</organism>
<comment type="caution">
    <text evidence="1">The sequence shown here is derived from an EMBL/GenBank/DDBJ whole genome shotgun (WGS) entry which is preliminary data.</text>
</comment>
<protein>
    <submittedName>
        <fullName evidence="1">GNAT family N-acetyltransferase</fullName>
    </submittedName>
</protein>
<dbReference type="InterPro" id="IPR016181">
    <property type="entry name" value="Acyl_CoA_acyltransferase"/>
</dbReference>
<evidence type="ECO:0000313" key="1">
    <source>
        <dbReference type="EMBL" id="MCV2883173.1"/>
    </source>
</evidence>